<evidence type="ECO:0000313" key="2">
    <source>
        <dbReference type="EMBL" id="PWF27199.1"/>
    </source>
</evidence>
<accession>A0A2V1KCU4</accession>
<feature type="domain" description="SAF" evidence="1">
    <location>
        <begin position="40"/>
        <end position="102"/>
    </location>
</feature>
<protein>
    <recommendedName>
        <fullName evidence="1">SAF domain-containing protein</fullName>
    </recommendedName>
</protein>
<proteinExistence type="predicted"/>
<keyword evidence="3" id="KW-1185">Reference proteome</keyword>
<dbReference type="EMBL" id="QETB01000001">
    <property type="protein sequence ID" value="PWF27199.1"/>
    <property type="molecule type" value="Genomic_DNA"/>
</dbReference>
<dbReference type="Pfam" id="PF08666">
    <property type="entry name" value="SAF"/>
    <property type="match status" value="1"/>
</dbReference>
<dbReference type="Gene3D" id="3.90.1210.10">
    <property type="entry name" value="Antifreeze-like/N-acetylneuraminic acid synthase C-terminal domain"/>
    <property type="match status" value="1"/>
</dbReference>
<dbReference type="RefSeq" id="WP_109092698.1">
    <property type="nucleotide sequence ID" value="NZ_JBQDCU010000033.1"/>
</dbReference>
<organism evidence="2 3">
    <name type="scientific">Ancrocorticia populi</name>
    <dbReference type="NCBI Taxonomy" id="2175228"/>
    <lineage>
        <taxon>Bacteria</taxon>
        <taxon>Bacillati</taxon>
        <taxon>Actinomycetota</taxon>
        <taxon>Actinomycetes</taxon>
        <taxon>Actinomycetales</taxon>
        <taxon>Actinomycetaceae</taxon>
        <taxon>Ancrocorticia</taxon>
    </lineage>
</organism>
<dbReference type="Proteomes" id="UP000245283">
    <property type="component" value="Unassembled WGS sequence"/>
</dbReference>
<dbReference type="PROSITE" id="PS51257">
    <property type="entry name" value="PROKAR_LIPOPROTEIN"/>
    <property type="match status" value="1"/>
</dbReference>
<dbReference type="SMART" id="SM00858">
    <property type="entry name" value="SAF"/>
    <property type="match status" value="1"/>
</dbReference>
<dbReference type="InterPro" id="IPR013974">
    <property type="entry name" value="SAF"/>
</dbReference>
<reference evidence="3" key="1">
    <citation type="submission" date="2018-05" db="EMBL/GenBank/DDBJ databases">
        <authorList>
            <person name="Li Y."/>
        </authorList>
    </citation>
    <scope>NUCLEOTIDE SEQUENCE [LARGE SCALE GENOMIC DNA]</scope>
    <source>
        <strain evidence="3">sk1b4</strain>
    </source>
</reference>
<name>A0A2V1KCU4_9ACTO</name>
<gene>
    <name evidence="2" type="ORF">DD236_02015</name>
</gene>
<comment type="caution">
    <text evidence="2">The sequence shown here is derived from an EMBL/GenBank/DDBJ whole genome shotgun (WGS) entry which is preliminary data.</text>
</comment>
<evidence type="ECO:0000313" key="3">
    <source>
        <dbReference type="Proteomes" id="UP000245283"/>
    </source>
</evidence>
<dbReference type="AlphaFoldDB" id="A0A2V1KCU4"/>
<evidence type="ECO:0000259" key="1">
    <source>
        <dbReference type="SMART" id="SM00858"/>
    </source>
</evidence>
<dbReference type="CDD" id="cd11614">
    <property type="entry name" value="SAF_CpaB_FlgA_like"/>
    <property type="match status" value="1"/>
</dbReference>
<sequence length="210" mass="21961">MFQRFRGILWRIRHILIALTAIACLLAVVQAASGLAPPTRQVVVSSQQLAAGSALKEADLRVADVPIDMVPDGALTSIDHAAGEILVSGLPKGMPLPDSLLLTSEFLDSAPEGYAVMPVTIVADGTEDLATPGTSVALYAPPPEFDESAEAVIVAEHAIVVGHGKLPDSDGFLSDSENTRTIFLAIPQDAVNLVLGYGTRTAMRIVLNAA</sequence>
<dbReference type="OrthoDB" id="3267765at2"/>